<protein>
    <recommendedName>
        <fullName evidence="13">DNA 5'-3' helicase</fullName>
        <ecNumber evidence="13">5.6.2.3</ecNumber>
    </recommendedName>
</protein>
<dbReference type="GO" id="GO:0034085">
    <property type="term" value="P:establishment of sister chromatid cohesion"/>
    <property type="evidence" value="ECO:0007669"/>
    <property type="project" value="TreeGrafter"/>
</dbReference>
<gene>
    <name evidence="16" type="primary">DDX11L8_1</name>
    <name evidence="17" type="synonym">DDX11L8_0</name>
    <name evidence="17" type="ORF">c2_g1_i1</name>
    <name evidence="16" type="ORF">c2_g1_i6</name>
</gene>
<evidence type="ECO:0000256" key="12">
    <source>
        <dbReference type="ARBA" id="ARBA00023242"/>
    </source>
</evidence>
<reference evidence="16" key="1">
    <citation type="submission" date="2015-06" db="EMBL/GenBank/DDBJ databases">
        <authorList>
            <person name="Hoefler B.C."/>
            <person name="Straight P.D."/>
        </authorList>
    </citation>
    <scope>NUCLEOTIDE SEQUENCE</scope>
</reference>
<keyword evidence="10" id="KW-0411">Iron-sulfur</keyword>
<evidence type="ECO:0000256" key="13">
    <source>
        <dbReference type="ARBA" id="ARBA00044969"/>
    </source>
</evidence>
<dbReference type="GO" id="GO:0005634">
    <property type="term" value="C:nucleus"/>
    <property type="evidence" value="ECO:0007669"/>
    <property type="project" value="UniProtKB-SubCell"/>
</dbReference>
<keyword evidence="9" id="KW-0408">Iron</keyword>
<dbReference type="AlphaFoldDB" id="A0A0K8URJ6"/>
<keyword evidence="4" id="KW-0479">Metal-binding</keyword>
<evidence type="ECO:0000256" key="5">
    <source>
        <dbReference type="ARBA" id="ARBA00022741"/>
    </source>
</evidence>
<evidence type="ECO:0000256" key="11">
    <source>
        <dbReference type="ARBA" id="ARBA00023235"/>
    </source>
</evidence>
<dbReference type="SUPFAM" id="SSF52540">
    <property type="entry name" value="P-loop containing nucleoside triphosphate hydrolases"/>
    <property type="match status" value="2"/>
</dbReference>
<dbReference type="CDD" id="cd18788">
    <property type="entry name" value="SF2_C_XPD"/>
    <property type="match status" value="1"/>
</dbReference>
<evidence type="ECO:0000256" key="10">
    <source>
        <dbReference type="ARBA" id="ARBA00023014"/>
    </source>
</evidence>
<comment type="subcellular location">
    <subcellularLocation>
        <location evidence="2">Nucleus</location>
    </subcellularLocation>
</comment>
<sequence>MFSPKKCLDAPSDYEFPFTPYEIQKKLMEAVYDTLTQKSIGIFESPTGTGKSLTLTCSVLKWIEDRENLERKELAERISNLDIEVKRIGSTVDVVEDWITASYEATEKKKQLVTHRRFQKLLQLHHDTLKEMYERQIDFQKERRNNNSKKMVVETDLNAEDKLTDIVNWDERSGNFDRHDQDNHNEEDKYRPIQVFFCSRTHSQLAQVVREVKRTPYGRRIRCVSLASRQQLCINPLVKKLPNVSLMNEKCLDLVPKNKEGKENVGTKCCKYRKVNLMQNLSETALFNIMDIEELGMEGESINACPYYAAREAAKSAQLIMLTYQMLLHRQTRLQAGIDLRGAIVIIDEAHNLLDTIAHLHSCELTLQQLLLVQQQLTTYKMRYLKRFSAVSLLKINQLIFIVKRLVKILQTDAPVSAGKMLPISRVLRTYELTAEAEFYNIDLFALLQFCDKSRLAQKLQGFSEKPDLSKASVDEHLESSATKQLLKQIETSQQNNLKNKTAFEKIDNVNNVNNQKSLNTVTPNSAPFRALLTFIQSLTEKAEDGRVVVRVDGTSVVSNSTLKYILLNPGAHFADVIQDARSIIVAGGTMQPTRELTEQLFSACPNRVREHFYDHVVSSDAVLPLIVAQGPTGRRLCFNYTERSTKDMLTECGMIIQNVCNVIPAGIICFFPSYEYLDLIYNYLQKCGILERIATKKLVFSETRTGEAAGSSVDKLLNDYSAAIKAQSGGGALLFSVVGGKLSEGLDFADDLGRCVIVVGMPYPNRQSVELQERMRYLDETLGSGNGNEYYENLCLKAVNQCIGRSVRHINDYACVLLLDERYCRADIQAKLPQWITRSLQIPKTFGAVQAAMARFFKNIKSKKLETV</sequence>
<dbReference type="InterPro" id="IPR027417">
    <property type="entry name" value="P-loop_NTPase"/>
</dbReference>
<dbReference type="EC" id="5.6.2.3" evidence="13"/>
<keyword evidence="12" id="KW-0539">Nucleus</keyword>
<keyword evidence="8" id="KW-0067">ATP-binding</keyword>
<dbReference type="InterPro" id="IPR010614">
    <property type="entry name" value="RAD3-like_helicase_DEAD"/>
</dbReference>
<keyword evidence="5" id="KW-0547">Nucleotide-binding</keyword>
<dbReference type="InterPro" id="IPR045028">
    <property type="entry name" value="DinG/Rad3-like"/>
</dbReference>
<dbReference type="InterPro" id="IPR013020">
    <property type="entry name" value="Rad3/Chl1-like"/>
</dbReference>
<evidence type="ECO:0000256" key="6">
    <source>
        <dbReference type="ARBA" id="ARBA00022801"/>
    </source>
</evidence>
<feature type="domain" description="Helicase ATP-binding" evidence="15">
    <location>
        <begin position="10"/>
        <end position="413"/>
    </location>
</feature>
<comment type="similarity">
    <text evidence="3">Belongs to the DEAD box helicase family. DEAH subfamily. DDX11/CHL1 sub-subfamily.</text>
</comment>
<dbReference type="PANTHER" id="PTHR11472:SF41">
    <property type="entry name" value="ATP-DEPENDENT DNA HELICASE DDX11-RELATED"/>
    <property type="match status" value="1"/>
</dbReference>
<dbReference type="Pfam" id="PF06733">
    <property type="entry name" value="DEAD_2"/>
    <property type="match status" value="1"/>
</dbReference>
<evidence type="ECO:0000256" key="7">
    <source>
        <dbReference type="ARBA" id="ARBA00022806"/>
    </source>
</evidence>
<dbReference type="GO" id="GO:0046872">
    <property type="term" value="F:metal ion binding"/>
    <property type="evidence" value="ECO:0007669"/>
    <property type="project" value="UniProtKB-KW"/>
</dbReference>
<evidence type="ECO:0000313" key="17">
    <source>
        <dbReference type="EMBL" id="JAI42395.1"/>
    </source>
</evidence>
<dbReference type="InterPro" id="IPR006554">
    <property type="entry name" value="Helicase-like_DEXD_c2"/>
</dbReference>
<dbReference type="PROSITE" id="PS51193">
    <property type="entry name" value="HELICASE_ATP_BIND_2"/>
    <property type="match status" value="1"/>
</dbReference>
<evidence type="ECO:0000256" key="14">
    <source>
        <dbReference type="ARBA" id="ARBA00048954"/>
    </source>
</evidence>
<dbReference type="Gene3D" id="3.40.50.300">
    <property type="entry name" value="P-loop containing nucleotide triphosphate hydrolases"/>
    <property type="match status" value="2"/>
</dbReference>
<evidence type="ECO:0000256" key="9">
    <source>
        <dbReference type="ARBA" id="ARBA00023004"/>
    </source>
</evidence>
<keyword evidence="11" id="KW-0413">Isomerase</keyword>
<comment type="cofactor">
    <cofactor evidence="1">
        <name>[4Fe-4S] cluster</name>
        <dbReference type="ChEBI" id="CHEBI:49883"/>
    </cofactor>
</comment>
<dbReference type="GO" id="GO:0003677">
    <property type="term" value="F:DNA binding"/>
    <property type="evidence" value="ECO:0007669"/>
    <property type="project" value="InterPro"/>
</dbReference>
<evidence type="ECO:0000259" key="15">
    <source>
        <dbReference type="PROSITE" id="PS51193"/>
    </source>
</evidence>
<keyword evidence="6" id="KW-0378">Hydrolase</keyword>
<name>A0A0K8URJ6_BACLA</name>
<evidence type="ECO:0000256" key="3">
    <source>
        <dbReference type="ARBA" id="ARBA00008435"/>
    </source>
</evidence>
<dbReference type="GO" id="GO:0043139">
    <property type="term" value="F:5'-3' DNA helicase activity"/>
    <property type="evidence" value="ECO:0007669"/>
    <property type="project" value="UniProtKB-EC"/>
</dbReference>
<dbReference type="EMBL" id="GDHF01023010">
    <property type="protein sequence ID" value="JAI29304.1"/>
    <property type="molecule type" value="Transcribed_RNA"/>
</dbReference>
<dbReference type="GO" id="GO:0005524">
    <property type="term" value="F:ATP binding"/>
    <property type="evidence" value="ECO:0007669"/>
    <property type="project" value="UniProtKB-KW"/>
</dbReference>
<evidence type="ECO:0000256" key="4">
    <source>
        <dbReference type="ARBA" id="ARBA00022723"/>
    </source>
</evidence>
<dbReference type="InterPro" id="IPR014013">
    <property type="entry name" value="Helic_SF1/SF2_ATP-bd_DinG/Rad3"/>
</dbReference>
<dbReference type="InterPro" id="IPR006555">
    <property type="entry name" value="ATP-dep_Helicase_C"/>
</dbReference>
<dbReference type="SMART" id="SM00488">
    <property type="entry name" value="DEXDc2"/>
    <property type="match status" value="1"/>
</dbReference>
<accession>A0A0K8URJ6</accession>
<evidence type="ECO:0000313" key="16">
    <source>
        <dbReference type="EMBL" id="JAI29304.1"/>
    </source>
</evidence>
<evidence type="ECO:0000256" key="2">
    <source>
        <dbReference type="ARBA" id="ARBA00004123"/>
    </source>
</evidence>
<dbReference type="GO" id="GO:0006139">
    <property type="term" value="P:nucleobase-containing compound metabolic process"/>
    <property type="evidence" value="ECO:0007669"/>
    <property type="project" value="InterPro"/>
</dbReference>
<dbReference type="PANTHER" id="PTHR11472">
    <property type="entry name" value="DNA REPAIR DEAD HELICASE RAD3/XP-D SUBFAMILY MEMBER"/>
    <property type="match status" value="1"/>
</dbReference>
<organism evidence="16">
    <name type="scientific">Bactrocera latifrons</name>
    <name type="common">Malaysian fruit fly</name>
    <name type="synonym">Chaetodacus latifrons</name>
    <dbReference type="NCBI Taxonomy" id="174628"/>
    <lineage>
        <taxon>Eukaryota</taxon>
        <taxon>Metazoa</taxon>
        <taxon>Ecdysozoa</taxon>
        <taxon>Arthropoda</taxon>
        <taxon>Hexapoda</taxon>
        <taxon>Insecta</taxon>
        <taxon>Pterygota</taxon>
        <taxon>Neoptera</taxon>
        <taxon>Endopterygota</taxon>
        <taxon>Diptera</taxon>
        <taxon>Brachycera</taxon>
        <taxon>Muscomorpha</taxon>
        <taxon>Tephritoidea</taxon>
        <taxon>Tephritidae</taxon>
        <taxon>Bactrocera</taxon>
        <taxon>Bactrocera</taxon>
    </lineage>
</organism>
<dbReference type="GO" id="GO:0016818">
    <property type="term" value="F:hydrolase activity, acting on acid anhydrides, in phosphorus-containing anhydrides"/>
    <property type="evidence" value="ECO:0007669"/>
    <property type="project" value="InterPro"/>
</dbReference>
<proteinExistence type="inferred from homology"/>
<comment type="catalytic activity">
    <reaction evidence="14">
        <text>ATP + H2O = ADP + phosphate + H(+)</text>
        <dbReference type="Rhea" id="RHEA:13065"/>
        <dbReference type="ChEBI" id="CHEBI:15377"/>
        <dbReference type="ChEBI" id="CHEBI:15378"/>
        <dbReference type="ChEBI" id="CHEBI:30616"/>
        <dbReference type="ChEBI" id="CHEBI:43474"/>
        <dbReference type="ChEBI" id="CHEBI:456216"/>
        <dbReference type="EC" id="5.6.2.3"/>
    </reaction>
</comment>
<keyword evidence="7 16" id="KW-0347">Helicase</keyword>
<evidence type="ECO:0000256" key="8">
    <source>
        <dbReference type="ARBA" id="ARBA00022840"/>
    </source>
</evidence>
<dbReference type="SMART" id="SM00491">
    <property type="entry name" value="HELICc2"/>
    <property type="match status" value="1"/>
</dbReference>
<dbReference type="Pfam" id="PF13307">
    <property type="entry name" value="Helicase_C_2"/>
    <property type="match status" value="1"/>
</dbReference>
<dbReference type="FunFam" id="3.40.50.300:FF:001372">
    <property type="entry name" value="ATP-dependent DNA helicase chl1"/>
    <property type="match status" value="1"/>
</dbReference>
<evidence type="ECO:0000256" key="1">
    <source>
        <dbReference type="ARBA" id="ARBA00001966"/>
    </source>
</evidence>
<dbReference type="GO" id="GO:0051536">
    <property type="term" value="F:iron-sulfur cluster binding"/>
    <property type="evidence" value="ECO:0007669"/>
    <property type="project" value="UniProtKB-KW"/>
</dbReference>
<dbReference type="OrthoDB" id="267079at2759"/>
<dbReference type="NCBIfam" id="TIGR00604">
    <property type="entry name" value="rad3"/>
    <property type="match status" value="1"/>
</dbReference>
<dbReference type="EMBL" id="GDHF01009919">
    <property type="protein sequence ID" value="JAI42395.1"/>
    <property type="molecule type" value="Transcribed_RNA"/>
</dbReference>